<organism evidence="1 2">
    <name type="scientific">Pisum sativum</name>
    <name type="common">Garden pea</name>
    <name type="synonym">Lathyrus oleraceus</name>
    <dbReference type="NCBI Taxonomy" id="3888"/>
    <lineage>
        <taxon>Eukaryota</taxon>
        <taxon>Viridiplantae</taxon>
        <taxon>Streptophyta</taxon>
        <taxon>Embryophyta</taxon>
        <taxon>Tracheophyta</taxon>
        <taxon>Spermatophyta</taxon>
        <taxon>Magnoliopsida</taxon>
        <taxon>eudicotyledons</taxon>
        <taxon>Gunneridae</taxon>
        <taxon>Pentapetalae</taxon>
        <taxon>rosids</taxon>
        <taxon>fabids</taxon>
        <taxon>Fabales</taxon>
        <taxon>Fabaceae</taxon>
        <taxon>Papilionoideae</taxon>
        <taxon>50 kb inversion clade</taxon>
        <taxon>NPAAA clade</taxon>
        <taxon>Hologalegina</taxon>
        <taxon>IRL clade</taxon>
        <taxon>Fabeae</taxon>
        <taxon>Lathyrus</taxon>
    </lineage>
</organism>
<gene>
    <name evidence="1" type="ORF">KIW84_061287</name>
</gene>
<dbReference type="AlphaFoldDB" id="A0A9D4W226"/>
<sequence>MLSKVKKSHESSVRFPVNFEERINKAYGEKASDLRGYLTLQGKRKMIILIDNWHVVDGDLKDSIWINIMEVFIVLKDKILKKKWLGYAGEHCRGFKTYLTHDYIECVSDELEPPYVKYPIIDQSLHTEKNLST</sequence>
<reference evidence="1 2" key="1">
    <citation type="journal article" date="2022" name="Nat. Genet.">
        <title>Improved pea reference genome and pan-genome highlight genomic features and evolutionary characteristics.</title>
        <authorList>
            <person name="Yang T."/>
            <person name="Liu R."/>
            <person name="Luo Y."/>
            <person name="Hu S."/>
            <person name="Wang D."/>
            <person name="Wang C."/>
            <person name="Pandey M.K."/>
            <person name="Ge S."/>
            <person name="Xu Q."/>
            <person name="Li N."/>
            <person name="Li G."/>
            <person name="Huang Y."/>
            <person name="Saxena R.K."/>
            <person name="Ji Y."/>
            <person name="Li M."/>
            <person name="Yan X."/>
            <person name="He Y."/>
            <person name="Liu Y."/>
            <person name="Wang X."/>
            <person name="Xiang C."/>
            <person name="Varshney R.K."/>
            <person name="Ding H."/>
            <person name="Gao S."/>
            <person name="Zong X."/>
        </authorList>
    </citation>
    <scope>NUCLEOTIDE SEQUENCE [LARGE SCALE GENOMIC DNA]</scope>
    <source>
        <strain evidence="1 2">cv. Zhongwan 6</strain>
    </source>
</reference>
<dbReference type="Proteomes" id="UP001058974">
    <property type="component" value="Chromosome 6"/>
</dbReference>
<name>A0A9D4W226_PEA</name>
<protein>
    <submittedName>
        <fullName evidence="1">Uncharacterized protein</fullName>
    </submittedName>
</protein>
<dbReference type="Gramene" id="Psat06G0128700-T1">
    <property type="protein sequence ID" value="KAI5394589.1"/>
    <property type="gene ID" value="KIW84_061287"/>
</dbReference>
<evidence type="ECO:0000313" key="2">
    <source>
        <dbReference type="Proteomes" id="UP001058974"/>
    </source>
</evidence>
<dbReference type="EMBL" id="JAMSHJ010000006">
    <property type="protein sequence ID" value="KAI5394589.1"/>
    <property type="molecule type" value="Genomic_DNA"/>
</dbReference>
<keyword evidence="2" id="KW-1185">Reference proteome</keyword>
<comment type="caution">
    <text evidence="1">The sequence shown here is derived from an EMBL/GenBank/DDBJ whole genome shotgun (WGS) entry which is preliminary data.</text>
</comment>
<proteinExistence type="predicted"/>
<evidence type="ECO:0000313" key="1">
    <source>
        <dbReference type="EMBL" id="KAI5394589.1"/>
    </source>
</evidence>
<accession>A0A9D4W226</accession>